<accession>A0A139SIU7</accession>
<keyword evidence="2" id="KW-1185">Reference proteome</keyword>
<evidence type="ECO:0000313" key="2">
    <source>
        <dbReference type="Proteomes" id="UP000070058"/>
    </source>
</evidence>
<evidence type="ECO:0008006" key="3">
    <source>
        <dbReference type="Google" id="ProtNLM"/>
    </source>
</evidence>
<dbReference type="OrthoDB" id="9763288at2"/>
<sequence length="491" mass="54111">MPEHTKDLDYTTLKAAFAAQPLFEDKTWQLSPEAWPLSPEQVAELEQIGAACLEFHHALEKLYLRSASGKSLLRNRALHAPWVVDYLERGKPAALVEHMRDPRNAGAFPTVLRPDLLLTDEGFVLTELDSVPGGIGLTAFLNRLYASAGQPVLGQPAASAAAVDTTAQGQPGGAAQAGTVEARFYESLAALRPELPNPRIALVVSEESATYRPEMQWLAEQLQLAGKQVVCLAPEEIFPLENALFYDVGGTPEKLDILYRFFELFDLPNIPTAPYFFNAWKAGELAIAPPMRAFQEEKLALALFHHHRLADYWQEALSKRAHKTLKKLIPESWVLDPAPLPPGAVLDGPHSGGRPISDWRELGSASQKERDLIIKVSGYHETAWGARSVTLGADSSREDWAAALDRALALAPESPHVLQRYKKPRRARHPLYDASGTRYDAQGRLRLCPYYFVKDGQATLSGALATFCPPDKKIIHGMQDAALLPCRVSPV</sequence>
<dbReference type="AlphaFoldDB" id="A0A139SIU7"/>
<proteinExistence type="predicted"/>
<gene>
    <name evidence="1" type="ORF">AXK11_08395</name>
</gene>
<evidence type="ECO:0000313" key="1">
    <source>
        <dbReference type="EMBL" id="KXU34477.1"/>
    </source>
</evidence>
<dbReference type="EMBL" id="LSZQ01000063">
    <property type="protein sequence ID" value="KXU34477.1"/>
    <property type="molecule type" value="Genomic_DNA"/>
</dbReference>
<protein>
    <recommendedName>
        <fullName evidence="3">Glutathionylspermidine synthase pre-ATP-grasp-like domain-containing protein</fullName>
    </recommendedName>
</protein>
<reference evidence="2" key="1">
    <citation type="submission" date="2016-02" db="EMBL/GenBank/DDBJ databases">
        <authorList>
            <person name="Sanders J.G."/>
            <person name="Lin J.Y."/>
            <person name="Wertz J.T."/>
            <person name="Russell J.A."/>
            <person name="Moreau C.S."/>
            <person name="Powell S."/>
        </authorList>
    </citation>
    <scope>NUCLEOTIDE SEQUENCE [LARGE SCALE GENOMIC DNA]</scope>
    <source>
        <strain evidence="2">CAG34</strain>
    </source>
</reference>
<organism evidence="1 2">
    <name type="scientific">Cephaloticoccus primus</name>
    <dbReference type="NCBI Taxonomy" id="1548207"/>
    <lineage>
        <taxon>Bacteria</taxon>
        <taxon>Pseudomonadati</taxon>
        <taxon>Verrucomicrobiota</taxon>
        <taxon>Opitutia</taxon>
        <taxon>Opitutales</taxon>
        <taxon>Opitutaceae</taxon>
        <taxon>Cephaloticoccus</taxon>
    </lineage>
</organism>
<dbReference type="RefSeq" id="WP_068631179.1">
    <property type="nucleotide sequence ID" value="NZ_LSZQ01000063.1"/>
</dbReference>
<comment type="caution">
    <text evidence="1">The sequence shown here is derived from an EMBL/GenBank/DDBJ whole genome shotgun (WGS) entry which is preliminary data.</text>
</comment>
<name>A0A139SIU7_9BACT</name>
<dbReference type="Proteomes" id="UP000070058">
    <property type="component" value="Unassembled WGS sequence"/>
</dbReference>
<dbReference type="STRING" id="1548207.AXK11_08395"/>